<dbReference type="SUPFAM" id="SSF142984">
    <property type="entry name" value="Nqo1 middle domain-like"/>
    <property type="match status" value="1"/>
</dbReference>
<dbReference type="GO" id="GO:0010181">
    <property type="term" value="F:FMN binding"/>
    <property type="evidence" value="ECO:0007669"/>
    <property type="project" value="InterPro"/>
</dbReference>
<dbReference type="Pfam" id="PF01257">
    <property type="entry name" value="2Fe-2S_thioredx"/>
    <property type="match status" value="1"/>
</dbReference>
<dbReference type="InterPro" id="IPR037207">
    <property type="entry name" value="Nuop51_4Fe4S-bd_sf"/>
</dbReference>
<keyword evidence="7" id="KW-0408">Iron</keyword>
<evidence type="ECO:0000256" key="7">
    <source>
        <dbReference type="ARBA" id="ARBA00023004"/>
    </source>
</evidence>
<dbReference type="AlphaFoldDB" id="A0AAJ0XEW7"/>
<dbReference type="EMBL" id="NHSF01000005">
    <property type="protein sequence ID" value="MBK5928997.1"/>
    <property type="molecule type" value="Genomic_DNA"/>
</dbReference>
<dbReference type="FunFam" id="1.20.1440.230:FF:000001">
    <property type="entry name" value="Mitochondrial NADH dehydrogenase flavoprotein 1"/>
    <property type="match status" value="1"/>
</dbReference>
<dbReference type="Pfam" id="PF01512">
    <property type="entry name" value="Complex1_51K"/>
    <property type="match status" value="1"/>
</dbReference>
<evidence type="ECO:0000313" key="12">
    <source>
        <dbReference type="EMBL" id="MBK5928997.1"/>
    </source>
</evidence>
<dbReference type="Gene3D" id="6.10.250.1450">
    <property type="match status" value="1"/>
</dbReference>
<keyword evidence="13" id="KW-1185">Reference proteome</keyword>
<dbReference type="PANTHER" id="PTHR43578">
    <property type="entry name" value="NADH-QUINONE OXIDOREDUCTASE SUBUNIT F"/>
    <property type="match status" value="1"/>
</dbReference>
<dbReference type="GO" id="GO:0008137">
    <property type="term" value="F:NADH dehydrogenase (ubiquinone) activity"/>
    <property type="evidence" value="ECO:0007669"/>
    <property type="project" value="InterPro"/>
</dbReference>
<evidence type="ECO:0000256" key="6">
    <source>
        <dbReference type="ARBA" id="ARBA00022723"/>
    </source>
</evidence>
<name>A0AAJ0XEW7_HALSE</name>
<comment type="cofactor">
    <cofactor evidence="2">
        <name>[4Fe-4S] cluster</name>
        <dbReference type="ChEBI" id="CHEBI:49883"/>
    </cofactor>
</comment>
<dbReference type="InterPro" id="IPR019575">
    <property type="entry name" value="Nuop51_4Fe4S-bd"/>
</dbReference>
<dbReference type="Gene3D" id="1.20.1440.230">
    <property type="entry name" value="NADH-ubiquinone oxidoreductase 51kDa subunit, iron-sulphur binding domain"/>
    <property type="match status" value="1"/>
</dbReference>
<evidence type="ECO:0000256" key="3">
    <source>
        <dbReference type="ARBA" id="ARBA00007523"/>
    </source>
</evidence>
<dbReference type="InterPro" id="IPR019554">
    <property type="entry name" value="Soluble_ligand-bd"/>
</dbReference>
<dbReference type="Gene3D" id="3.40.50.11540">
    <property type="entry name" value="NADH-ubiquinone oxidoreductase 51kDa subunit"/>
    <property type="match status" value="1"/>
</dbReference>
<evidence type="ECO:0000313" key="13">
    <source>
        <dbReference type="Proteomes" id="UP001296967"/>
    </source>
</evidence>
<dbReference type="Proteomes" id="UP001296967">
    <property type="component" value="Unassembled WGS sequence"/>
</dbReference>
<comment type="caution">
    <text evidence="12">The sequence shown here is derived from an EMBL/GenBank/DDBJ whole genome shotgun (WGS) entry which is preliminary data.</text>
</comment>
<comment type="similarity">
    <text evidence="3">Belongs to the complex I 51 kDa subunit family.</text>
</comment>
<evidence type="ECO:0000256" key="1">
    <source>
        <dbReference type="ARBA" id="ARBA00001917"/>
    </source>
</evidence>
<dbReference type="InterPro" id="IPR011538">
    <property type="entry name" value="Nuo51_FMN-bd"/>
</dbReference>
<feature type="domain" description="NADH-ubiquinone oxidoreductase 51kDa subunit iron-sulphur binding" evidence="11">
    <location>
        <begin position="453"/>
        <end position="498"/>
    </location>
</feature>
<keyword evidence="5" id="KW-0004">4Fe-4S</keyword>
<dbReference type="SUPFAM" id="SSF142019">
    <property type="entry name" value="Nqo1 FMN-binding domain-like"/>
    <property type="match status" value="1"/>
</dbReference>
<dbReference type="InterPro" id="IPR001949">
    <property type="entry name" value="NADH-UbQ_OxRdtase_51kDa_CS"/>
</dbReference>
<keyword evidence="8" id="KW-0411">Iron-sulfur</keyword>
<accession>A0AAJ0XEW7</accession>
<sequence length="542" mass="57720">MNLDELDELARSYTEEAADVAQEVRVCMAASCQSTGAQPVLDALHEAREAKGADNCRVKGVGCMGLCSAGPLVSVGERDADLNASNIYREVSADHAEALIEATQDPAAAEARLAALHCPSDLPFFARQHKIVLEHAGVIDPDSFKGYVAVGGYRAMVQALSEMTPAEVIAEITTSGLRGRGGGGYPTGLKWSTVAKMPDEQKYVICNADEGDPGAFMDRAILESDPHRLLEGMAIAAYAIGANKGYIYVRAEYPLAVERLKNAIRKAKRQGFLGHHICETQFNFDVEIRLGAGAFVCGEETALMASIEGGRGQPRPRPPYPAESGLFGRPTLINNVETYANIAPIVNEGGDWFAGIGTERSKGTKVFALAGTIENTGLIEVPMGTRLRDIIEVIGGGIPDGKAFKAVQTGGPSGGCVPAEHLDIGVDYDSLKTLGTMMGSGGMIVMDETSNMVDVARFFMEFCMDESCGKCVPCRTGTQQMHALLDKIAKSTATRGDLALLEELCDVVQATSLCGLGQSAPNPVMSTLRYFRAEYEDKLAGC</sequence>
<keyword evidence="6" id="KW-0479">Metal-binding</keyword>
<dbReference type="InterPro" id="IPR037225">
    <property type="entry name" value="Nuo51_FMN-bd_sf"/>
</dbReference>
<dbReference type="Pfam" id="PF10589">
    <property type="entry name" value="NADH_4Fe-4S"/>
    <property type="match status" value="1"/>
</dbReference>
<dbReference type="SUPFAM" id="SSF52833">
    <property type="entry name" value="Thioredoxin-like"/>
    <property type="match status" value="1"/>
</dbReference>
<comment type="cofactor">
    <cofactor evidence="1">
        <name>FMN</name>
        <dbReference type="ChEBI" id="CHEBI:58210"/>
    </cofactor>
</comment>
<evidence type="ECO:0000256" key="8">
    <source>
        <dbReference type="ARBA" id="ARBA00023014"/>
    </source>
</evidence>
<gene>
    <name evidence="12" type="ORF">CCR82_00190</name>
</gene>
<evidence type="ECO:0000256" key="4">
    <source>
        <dbReference type="ARBA" id="ARBA00019901"/>
    </source>
</evidence>
<dbReference type="GO" id="GO:0046872">
    <property type="term" value="F:metal ion binding"/>
    <property type="evidence" value="ECO:0007669"/>
    <property type="project" value="UniProtKB-KW"/>
</dbReference>
<reference evidence="12" key="2">
    <citation type="journal article" date="2020" name="Microorganisms">
        <title>Osmotic Adaptation and Compatible Solute Biosynthesis of Phototrophic Bacteria as Revealed from Genome Analyses.</title>
        <authorList>
            <person name="Imhoff J.F."/>
            <person name="Rahn T."/>
            <person name="Kunzel S."/>
            <person name="Keller A."/>
            <person name="Neulinger S.C."/>
        </authorList>
    </citation>
    <scope>NUCLEOTIDE SEQUENCE</scope>
    <source>
        <strain evidence="12">DSM 4395</strain>
    </source>
</reference>
<organism evidence="12 13">
    <name type="scientific">Halochromatium salexigens</name>
    <name type="common">Chromatium salexigens</name>
    <dbReference type="NCBI Taxonomy" id="49447"/>
    <lineage>
        <taxon>Bacteria</taxon>
        <taxon>Pseudomonadati</taxon>
        <taxon>Pseudomonadota</taxon>
        <taxon>Gammaproteobacteria</taxon>
        <taxon>Chromatiales</taxon>
        <taxon>Chromatiaceae</taxon>
        <taxon>Halochromatium</taxon>
    </lineage>
</organism>
<dbReference type="Gene3D" id="3.10.20.600">
    <property type="match status" value="1"/>
</dbReference>
<dbReference type="SMART" id="SM00928">
    <property type="entry name" value="NADH_4Fe-4S"/>
    <property type="match status" value="1"/>
</dbReference>
<dbReference type="Pfam" id="PF10531">
    <property type="entry name" value="SLBB"/>
    <property type="match status" value="1"/>
</dbReference>
<dbReference type="SUPFAM" id="SSF140490">
    <property type="entry name" value="Nqo1C-terminal domain-like"/>
    <property type="match status" value="1"/>
</dbReference>
<dbReference type="Gene3D" id="3.40.30.10">
    <property type="entry name" value="Glutaredoxin"/>
    <property type="match status" value="1"/>
</dbReference>
<dbReference type="RefSeq" id="WP_201243191.1">
    <property type="nucleotide sequence ID" value="NZ_NHSF01000005.1"/>
</dbReference>
<evidence type="ECO:0000256" key="10">
    <source>
        <dbReference type="ARBA" id="ARBA00032787"/>
    </source>
</evidence>
<dbReference type="GO" id="GO:0051539">
    <property type="term" value="F:4 iron, 4 sulfur cluster binding"/>
    <property type="evidence" value="ECO:0007669"/>
    <property type="project" value="UniProtKB-KW"/>
</dbReference>
<evidence type="ECO:0000259" key="11">
    <source>
        <dbReference type="SMART" id="SM00928"/>
    </source>
</evidence>
<evidence type="ECO:0000256" key="5">
    <source>
        <dbReference type="ARBA" id="ARBA00022485"/>
    </source>
</evidence>
<reference evidence="12" key="1">
    <citation type="submission" date="2017-05" db="EMBL/GenBank/DDBJ databases">
        <authorList>
            <person name="Imhoff J.F."/>
            <person name="Rahn T."/>
            <person name="Kuenzel S."/>
            <person name="Neulinger S.C."/>
        </authorList>
    </citation>
    <scope>NUCLEOTIDE SEQUENCE</scope>
    <source>
        <strain evidence="12">DSM 4395</strain>
    </source>
</reference>
<evidence type="ECO:0000256" key="2">
    <source>
        <dbReference type="ARBA" id="ARBA00001966"/>
    </source>
</evidence>
<proteinExistence type="inferred from homology"/>
<protein>
    <recommendedName>
        <fullName evidence="4">NADH-quinone oxidoreductase subunit F</fullName>
    </recommendedName>
    <alternativeName>
        <fullName evidence="9">NADH dehydrogenase I subunit F</fullName>
    </alternativeName>
    <alternativeName>
        <fullName evidence="10">NDH-1 subunit F</fullName>
    </alternativeName>
</protein>
<dbReference type="CDD" id="cd02980">
    <property type="entry name" value="TRX_Fd_family"/>
    <property type="match status" value="1"/>
</dbReference>
<evidence type="ECO:0000256" key="9">
    <source>
        <dbReference type="ARBA" id="ARBA00031578"/>
    </source>
</evidence>
<dbReference type="FunFam" id="3.40.50.11540:FF:000001">
    <property type="entry name" value="NADH dehydrogenase [ubiquinone] flavoprotein 1, mitochondrial"/>
    <property type="match status" value="1"/>
</dbReference>
<dbReference type="PANTHER" id="PTHR43578:SF3">
    <property type="entry name" value="NADH-QUINONE OXIDOREDUCTASE SUBUNIT F"/>
    <property type="match status" value="1"/>
</dbReference>
<dbReference type="PROSITE" id="PS00645">
    <property type="entry name" value="COMPLEX1_51K_2"/>
    <property type="match status" value="1"/>
</dbReference>
<dbReference type="InterPro" id="IPR036249">
    <property type="entry name" value="Thioredoxin-like_sf"/>
</dbReference>